<proteinExistence type="predicted"/>
<evidence type="ECO:0008006" key="4">
    <source>
        <dbReference type="Google" id="ProtNLM"/>
    </source>
</evidence>
<name>A0A1F6LHX4_9BACT</name>
<dbReference type="EMBL" id="MFPS01000008">
    <property type="protein sequence ID" value="OGH58929.1"/>
    <property type="molecule type" value="Genomic_DNA"/>
</dbReference>
<comment type="caution">
    <text evidence="2">The sequence shown here is derived from an EMBL/GenBank/DDBJ whole genome shotgun (WGS) entry which is preliminary data.</text>
</comment>
<evidence type="ECO:0000313" key="3">
    <source>
        <dbReference type="Proteomes" id="UP000177067"/>
    </source>
</evidence>
<gene>
    <name evidence="2" type="ORF">A2725_04245</name>
</gene>
<accession>A0A1F6LHX4</accession>
<reference evidence="2 3" key="1">
    <citation type="journal article" date="2016" name="Nat. Commun.">
        <title>Thousands of microbial genomes shed light on interconnected biogeochemical processes in an aquifer system.</title>
        <authorList>
            <person name="Anantharaman K."/>
            <person name="Brown C.T."/>
            <person name="Hug L.A."/>
            <person name="Sharon I."/>
            <person name="Castelle C.J."/>
            <person name="Probst A.J."/>
            <person name="Thomas B.C."/>
            <person name="Singh A."/>
            <person name="Wilkins M.J."/>
            <person name="Karaoz U."/>
            <person name="Brodie E.L."/>
            <person name="Williams K.H."/>
            <person name="Hubbard S.S."/>
            <person name="Banfield J.F."/>
        </authorList>
    </citation>
    <scope>NUCLEOTIDE SEQUENCE [LARGE SCALE GENOMIC DNA]</scope>
</reference>
<keyword evidence="1" id="KW-0812">Transmembrane</keyword>
<dbReference type="AlphaFoldDB" id="A0A1F6LHX4"/>
<protein>
    <recommendedName>
        <fullName evidence="4">Type 4 fimbrial biogenesis protein PilX N-terminal domain-containing protein</fullName>
    </recommendedName>
</protein>
<evidence type="ECO:0000256" key="1">
    <source>
        <dbReference type="SAM" id="Phobius"/>
    </source>
</evidence>
<keyword evidence="1" id="KW-1133">Transmembrane helix</keyword>
<dbReference type="Proteomes" id="UP000177067">
    <property type="component" value="Unassembled WGS sequence"/>
</dbReference>
<organism evidence="2 3">
    <name type="scientific">Candidatus Magasanikbacteria bacterium RIFCSPHIGHO2_01_FULL_33_34</name>
    <dbReference type="NCBI Taxonomy" id="1798671"/>
    <lineage>
        <taxon>Bacteria</taxon>
        <taxon>Candidatus Magasanikiibacteriota</taxon>
    </lineage>
</organism>
<keyword evidence="1" id="KW-0472">Membrane</keyword>
<evidence type="ECO:0000313" key="2">
    <source>
        <dbReference type="EMBL" id="OGH58929.1"/>
    </source>
</evidence>
<sequence>MFEFLKKLKKDTKGATALLTVVIVGAATLIMAVSASYLGLGELDLGYTSQKGAETFFIADGCMEEGLRQLRLDTGYTGDTLSLGDGSCIISVVSSGNDRTITVTATMNEYNKKLEVNLTLTGNVITINSWVELSN</sequence>
<feature type="transmembrane region" description="Helical" evidence="1">
    <location>
        <begin position="16"/>
        <end position="40"/>
    </location>
</feature>